<evidence type="ECO:0000256" key="1">
    <source>
        <dbReference type="SAM" id="MobiDB-lite"/>
    </source>
</evidence>
<feature type="compositionally biased region" description="Polar residues" evidence="1">
    <location>
        <begin position="9"/>
        <end position="23"/>
    </location>
</feature>
<sequence>MRMHKQCGGTPTVTMESDISSMCNPRCQMKGNTE</sequence>
<feature type="region of interest" description="Disordered" evidence="1">
    <location>
        <begin position="1"/>
        <end position="34"/>
    </location>
</feature>
<organism evidence="2">
    <name type="scientific">Anguilla anguilla</name>
    <name type="common">European freshwater eel</name>
    <name type="synonym">Muraena anguilla</name>
    <dbReference type="NCBI Taxonomy" id="7936"/>
    <lineage>
        <taxon>Eukaryota</taxon>
        <taxon>Metazoa</taxon>
        <taxon>Chordata</taxon>
        <taxon>Craniata</taxon>
        <taxon>Vertebrata</taxon>
        <taxon>Euteleostomi</taxon>
        <taxon>Actinopterygii</taxon>
        <taxon>Neopterygii</taxon>
        <taxon>Teleostei</taxon>
        <taxon>Anguilliformes</taxon>
        <taxon>Anguillidae</taxon>
        <taxon>Anguilla</taxon>
    </lineage>
</organism>
<name>A0A0E9TLK5_ANGAN</name>
<accession>A0A0E9TLK5</accession>
<dbReference type="AlphaFoldDB" id="A0A0E9TLK5"/>
<protein>
    <submittedName>
        <fullName evidence="2">Uncharacterized protein</fullName>
    </submittedName>
</protein>
<dbReference type="EMBL" id="GBXM01054852">
    <property type="protein sequence ID" value="JAH53725.1"/>
    <property type="molecule type" value="Transcribed_RNA"/>
</dbReference>
<evidence type="ECO:0000313" key="2">
    <source>
        <dbReference type="EMBL" id="JAH53725.1"/>
    </source>
</evidence>
<reference evidence="2" key="1">
    <citation type="submission" date="2014-11" db="EMBL/GenBank/DDBJ databases">
        <authorList>
            <person name="Amaro Gonzalez C."/>
        </authorList>
    </citation>
    <scope>NUCLEOTIDE SEQUENCE</scope>
</reference>
<proteinExistence type="predicted"/>
<reference evidence="2" key="2">
    <citation type="journal article" date="2015" name="Fish Shellfish Immunol.">
        <title>Early steps in the European eel (Anguilla anguilla)-Vibrio vulnificus interaction in the gills: Role of the RtxA13 toxin.</title>
        <authorList>
            <person name="Callol A."/>
            <person name="Pajuelo D."/>
            <person name="Ebbesson L."/>
            <person name="Teles M."/>
            <person name="MacKenzie S."/>
            <person name="Amaro C."/>
        </authorList>
    </citation>
    <scope>NUCLEOTIDE SEQUENCE</scope>
</reference>